<dbReference type="PROSITE" id="PS00675">
    <property type="entry name" value="SIGMA54_INTERACT_1"/>
    <property type="match status" value="1"/>
</dbReference>
<dbReference type="SMART" id="SM00448">
    <property type="entry name" value="REC"/>
    <property type="match status" value="1"/>
</dbReference>
<dbReference type="InterPro" id="IPR025944">
    <property type="entry name" value="Sigma_54_int_dom_CS"/>
</dbReference>
<dbReference type="Pfam" id="PF25601">
    <property type="entry name" value="AAA_lid_14"/>
    <property type="match status" value="1"/>
</dbReference>
<dbReference type="AlphaFoldDB" id="A0A7T5VF93"/>
<dbReference type="InterPro" id="IPR058031">
    <property type="entry name" value="AAA_lid_NorR"/>
</dbReference>
<dbReference type="InterPro" id="IPR011006">
    <property type="entry name" value="CheY-like_superfamily"/>
</dbReference>
<evidence type="ECO:0000256" key="4">
    <source>
        <dbReference type="ARBA" id="ARBA00023163"/>
    </source>
</evidence>
<dbReference type="PRINTS" id="PR01590">
    <property type="entry name" value="HTHFIS"/>
</dbReference>
<dbReference type="InterPro" id="IPR027417">
    <property type="entry name" value="P-loop_NTPase"/>
</dbReference>
<dbReference type="Pfam" id="PF00158">
    <property type="entry name" value="Sigma54_activat"/>
    <property type="match status" value="1"/>
</dbReference>
<dbReference type="CDD" id="cd00009">
    <property type="entry name" value="AAA"/>
    <property type="match status" value="1"/>
</dbReference>
<dbReference type="InterPro" id="IPR025662">
    <property type="entry name" value="Sigma_54_int_dom_ATP-bd_1"/>
</dbReference>
<dbReference type="SUPFAM" id="SSF46689">
    <property type="entry name" value="Homeodomain-like"/>
    <property type="match status" value="1"/>
</dbReference>
<keyword evidence="3" id="KW-0805">Transcription regulation</keyword>
<evidence type="ECO:0000259" key="7">
    <source>
        <dbReference type="PROSITE" id="PS50110"/>
    </source>
</evidence>
<feature type="modified residue" description="4-aspartylphosphate" evidence="5">
    <location>
        <position position="51"/>
    </location>
</feature>
<dbReference type="PROSITE" id="PS50045">
    <property type="entry name" value="SIGMA54_INTERACT_4"/>
    <property type="match status" value="1"/>
</dbReference>
<dbReference type="PROSITE" id="PS00688">
    <property type="entry name" value="SIGMA54_INTERACT_3"/>
    <property type="match status" value="1"/>
</dbReference>
<dbReference type="InterPro" id="IPR002197">
    <property type="entry name" value="HTH_Fis"/>
</dbReference>
<evidence type="ECO:0000259" key="6">
    <source>
        <dbReference type="PROSITE" id="PS50045"/>
    </source>
</evidence>
<dbReference type="Gene3D" id="1.10.10.60">
    <property type="entry name" value="Homeodomain-like"/>
    <property type="match status" value="1"/>
</dbReference>
<reference evidence="8 9" key="1">
    <citation type="submission" date="2020-05" db="EMBL/GenBank/DDBJ databases">
        <title>Complete genome of Desulfobulbus oligotrophicus.</title>
        <authorList>
            <person name="Podar M."/>
        </authorList>
    </citation>
    <scope>NUCLEOTIDE SEQUENCE [LARGE SCALE GENOMIC DNA]</scope>
    <source>
        <strain evidence="8 9">Prop6</strain>
    </source>
</reference>
<dbReference type="Pfam" id="PF00072">
    <property type="entry name" value="Response_reg"/>
    <property type="match status" value="1"/>
</dbReference>
<evidence type="ECO:0000313" key="8">
    <source>
        <dbReference type="EMBL" id="QQG66835.1"/>
    </source>
</evidence>
<dbReference type="GO" id="GO:0000160">
    <property type="term" value="P:phosphorelay signal transduction system"/>
    <property type="evidence" value="ECO:0007669"/>
    <property type="project" value="InterPro"/>
</dbReference>
<keyword evidence="2" id="KW-0067">ATP-binding</keyword>
<organism evidence="8 9">
    <name type="scientific">Desulfobulbus oligotrophicus</name>
    <dbReference type="NCBI Taxonomy" id="1909699"/>
    <lineage>
        <taxon>Bacteria</taxon>
        <taxon>Pseudomonadati</taxon>
        <taxon>Thermodesulfobacteriota</taxon>
        <taxon>Desulfobulbia</taxon>
        <taxon>Desulfobulbales</taxon>
        <taxon>Desulfobulbaceae</taxon>
        <taxon>Desulfobulbus</taxon>
    </lineage>
</organism>
<dbReference type="InterPro" id="IPR002078">
    <property type="entry name" value="Sigma_54_int"/>
</dbReference>
<dbReference type="InterPro" id="IPR001789">
    <property type="entry name" value="Sig_transdc_resp-reg_receiver"/>
</dbReference>
<feature type="domain" description="Sigma-54 factor interaction" evidence="6">
    <location>
        <begin position="141"/>
        <end position="365"/>
    </location>
</feature>
<dbReference type="PROSITE" id="PS50110">
    <property type="entry name" value="RESPONSE_REGULATORY"/>
    <property type="match status" value="1"/>
</dbReference>
<keyword evidence="5" id="KW-0597">Phosphoprotein</keyword>
<dbReference type="InterPro" id="IPR009057">
    <property type="entry name" value="Homeodomain-like_sf"/>
</dbReference>
<dbReference type="GO" id="GO:0005524">
    <property type="term" value="F:ATP binding"/>
    <property type="evidence" value="ECO:0007669"/>
    <property type="project" value="UniProtKB-KW"/>
</dbReference>
<dbReference type="PANTHER" id="PTHR32071:SF113">
    <property type="entry name" value="ALGINATE BIOSYNTHESIS TRANSCRIPTIONAL REGULATORY PROTEIN ALGB"/>
    <property type="match status" value="1"/>
</dbReference>
<dbReference type="RefSeq" id="WP_199263121.1">
    <property type="nucleotide sequence ID" value="NZ_CP054140.1"/>
</dbReference>
<dbReference type="KEGG" id="dog:HP555_13660"/>
<name>A0A7T5VF93_9BACT</name>
<dbReference type="SMART" id="SM00382">
    <property type="entry name" value="AAA"/>
    <property type="match status" value="1"/>
</dbReference>
<dbReference type="Proteomes" id="UP000596092">
    <property type="component" value="Chromosome"/>
</dbReference>
<dbReference type="SUPFAM" id="SSF52540">
    <property type="entry name" value="P-loop containing nucleoside triphosphate hydrolases"/>
    <property type="match status" value="1"/>
</dbReference>
<dbReference type="EMBL" id="CP054140">
    <property type="protein sequence ID" value="QQG66835.1"/>
    <property type="molecule type" value="Genomic_DNA"/>
</dbReference>
<dbReference type="PANTHER" id="PTHR32071">
    <property type="entry name" value="TRANSCRIPTIONAL REGULATORY PROTEIN"/>
    <property type="match status" value="1"/>
</dbReference>
<keyword evidence="1" id="KW-0547">Nucleotide-binding</keyword>
<dbReference type="Pfam" id="PF02954">
    <property type="entry name" value="HTH_8"/>
    <property type="match status" value="1"/>
</dbReference>
<protein>
    <submittedName>
        <fullName evidence="8">Sigma-54-dependent Fis family transcriptional regulator</fullName>
    </submittedName>
</protein>
<keyword evidence="4" id="KW-0804">Transcription</keyword>
<dbReference type="InterPro" id="IPR003593">
    <property type="entry name" value="AAA+_ATPase"/>
</dbReference>
<evidence type="ECO:0000256" key="2">
    <source>
        <dbReference type="ARBA" id="ARBA00022840"/>
    </source>
</evidence>
<dbReference type="Gene3D" id="3.40.50.300">
    <property type="entry name" value="P-loop containing nucleotide triphosphate hydrolases"/>
    <property type="match status" value="1"/>
</dbReference>
<gene>
    <name evidence="8" type="ORF">HP555_13660</name>
</gene>
<dbReference type="FunFam" id="3.40.50.300:FF:000006">
    <property type="entry name" value="DNA-binding transcriptional regulator NtrC"/>
    <property type="match status" value="1"/>
</dbReference>
<sequence>MHILIVDDEQLQRNLLAGFLVKQGYTITEAATGEEAIHAFRHLPIDLVLLDHRLPDLHGDAVLAELKRINPLVRVIMITAYGAVDTAVRVMQLGADDFLEKPVDLTHLLKQIQTIEEGLYIARDVAQVEKVINTTDLPVRIVAASPAMQQVISLVMRAAPSPWTVLIQGETGTGKELIARLLHLLSPRKAGPFIPLNCAAVPEGLFESELFGHEKGAFTGAVSRRRGVFEQAHQGTLLLDEVGELPMMVQAKLLRALQEKSIQRVGGEQFVPVDVRVLAATNRDLKQMTTDGTFREDLYFRLNVIAIDLPPLRQRKEDIPALTHFFLNKYHSKAVIDDQAMGQLTKYAFPGNIRELEHILQRTITFARSPVISLRDLPAEVRTFQNQTIEGDLNTRLSEVERQMLIEALERSNWVQTRAAESLGISERVLRYKMEKLNIAKKR</sequence>
<keyword evidence="9" id="KW-1185">Reference proteome</keyword>
<dbReference type="GO" id="GO:0006355">
    <property type="term" value="P:regulation of DNA-templated transcription"/>
    <property type="evidence" value="ECO:0007669"/>
    <property type="project" value="InterPro"/>
</dbReference>
<evidence type="ECO:0000256" key="5">
    <source>
        <dbReference type="PROSITE-ProRule" id="PRU00169"/>
    </source>
</evidence>
<dbReference type="Gene3D" id="3.40.50.2300">
    <property type="match status" value="1"/>
</dbReference>
<evidence type="ECO:0000256" key="1">
    <source>
        <dbReference type="ARBA" id="ARBA00022741"/>
    </source>
</evidence>
<evidence type="ECO:0000313" key="9">
    <source>
        <dbReference type="Proteomes" id="UP000596092"/>
    </source>
</evidence>
<feature type="domain" description="Response regulatory" evidence="7">
    <location>
        <begin position="2"/>
        <end position="116"/>
    </location>
</feature>
<dbReference type="GO" id="GO:0043565">
    <property type="term" value="F:sequence-specific DNA binding"/>
    <property type="evidence" value="ECO:0007669"/>
    <property type="project" value="InterPro"/>
</dbReference>
<accession>A0A7T5VF93</accession>
<proteinExistence type="predicted"/>
<dbReference type="SUPFAM" id="SSF52172">
    <property type="entry name" value="CheY-like"/>
    <property type="match status" value="1"/>
</dbReference>
<evidence type="ECO:0000256" key="3">
    <source>
        <dbReference type="ARBA" id="ARBA00023015"/>
    </source>
</evidence>
<dbReference type="Gene3D" id="1.10.8.60">
    <property type="match status" value="1"/>
</dbReference>